<evidence type="ECO:0000256" key="11">
    <source>
        <dbReference type="ARBA" id="ARBA00038053"/>
    </source>
</evidence>
<comment type="function">
    <text evidence="16">Peptidoglycan polymerase that is essential for cell division.</text>
</comment>
<feature type="transmembrane region" description="Helical" evidence="17">
    <location>
        <begin position="155"/>
        <end position="171"/>
    </location>
</feature>
<dbReference type="PANTHER" id="PTHR30474">
    <property type="entry name" value="CELL CYCLE PROTEIN"/>
    <property type="match status" value="1"/>
</dbReference>
<evidence type="ECO:0000256" key="10">
    <source>
        <dbReference type="ARBA" id="ARBA00033270"/>
    </source>
</evidence>
<dbReference type="AlphaFoldDB" id="A0A6B1DQR3"/>
<feature type="transmembrane region" description="Helical" evidence="17">
    <location>
        <begin position="67"/>
        <end position="88"/>
    </location>
</feature>
<evidence type="ECO:0000256" key="4">
    <source>
        <dbReference type="ARBA" id="ARBA00022692"/>
    </source>
</evidence>
<evidence type="ECO:0000256" key="5">
    <source>
        <dbReference type="ARBA" id="ARBA00022960"/>
    </source>
</evidence>
<dbReference type="GO" id="GO:0008955">
    <property type="term" value="F:peptidoglycan glycosyltransferase activity"/>
    <property type="evidence" value="ECO:0007669"/>
    <property type="project" value="UniProtKB-EC"/>
</dbReference>
<dbReference type="EC" id="2.4.99.28" evidence="14"/>
<evidence type="ECO:0000256" key="14">
    <source>
        <dbReference type="ARBA" id="ARBA00044770"/>
    </source>
</evidence>
<feature type="transmembrane region" description="Helical" evidence="17">
    <location>
        <begin position="177"/>
        <end position="194"/>
    </location>
</feature>
<dbReference type="GO" id="GO:0051301">
    <property type="term" value="P:cell division"/>
    <property type="evidence" value="ECO:0007669"/>
    <property type="project" value="UniProtKB-KW"/>
</dbReference>
<evidence type="ECO:0000256" key="13">
    <source>
        <dbReference type="ARBA" id="ARBA00041418"/>
    </source>
</evidence>
<feature type="transmembrane region" description="Helical" evidence="17">
    <location>
        <begin position="26"/>
        <end position="46"/>
    </location>
</feature>
<dbReference type="PANTHER" id="PTHR30474:SF2">
    <property type="entry name" value="PEPTIDOGLYCAN GLYCOSYLTRANSFERASE FTSW-RELATED"/>
    <property type="match status" value="1"/>
</dbReference>
<keyword evidence="8 17" id="KW-0472">Membrane</keyword>
<dbReference type="GO" id="GO:0008360">
    <property type="term" value="P:regulation of cell shape"/>
    <property type="evidence" value="ECO:0007669"/>
    <property type="project" value="UniProtKB-KW"/>
</dbReference>
<dbReference type="Pfam" id="PF01098">
    <property type="entry name" value="FTSW_RODA_SPOVE"/>
    <property type="match status" value="1"/>
</dbReference>
<protein>
    <recommendedName>
        <fullName evidence="12">Probable peptidoglycan glycosyltransferase FtsW</fullName>
        <ecNumber evidence="14">2.4.99.28</ecNumber>
    </recommendedName>
    <alternativeName>
        <fullName evidence="13">Cell division protein FtsW</fullName>
    </alternativeName>
    <alternativeName>
        <fullName evidence="10">Cell wall polymerase</fullName>
    </alternativeName>
    <alternativeName>
        <fullName evidence="9">Peptidoglycan polymerase</fullName>
    </alternativeName>
</protein>
<gene>
    <name evidence="18" type="ORF">F4Y08_00320</name>
</gene>
<keyword evidence="2" id="KW-0328">Glycosyltransferase</keyword>
<evidence type="ECO:0000256" key="3">
    <source>
        <dbReference type="ARBA" id="ARBA00022679"/>
    </source>
</evidence>
<feature type="transmembrane region" description="Helical" evidence="17">
    <location>
        <begin position="320"/>
        <end position="343"/>
    </location>
</feature>
<dbReference type="GO" id="GO:0015648">
    <property type="term" value="F:lipid-linked peptidoglycan transporter activity"/>
    <property type="evidence" value="ECO:0007669"/>
    <property type="project" value="TreeGrafter"/>
</dbReference>
<feature type="transmembrane region" description="Helical" evidence="17">
    <location>
        <begin position="349"/>
        <end position="374"/>
    </location>
</feature>
<accession>A0A6B1DQR3</accession>
<evidence type="ECO:0000256" key="2">
    <source>
        <dbReference type="ARBA" id="ARBA00022676"/>
    </source>
</evidence>
<comment type="subcellular location">
    <subcellularLocation>
        <location evidence="1">Membrane</location>
        <topology evidence="1">Multi-pass membrane protein</topology>
    </subcellularLocation>
</comment>
<reference evidence="18" key="1">
    <citation type="submission" date="2019-09" db="EMBL/GenBank/DDBJ databases">
        <title>Characterisation of the sponge microbiome using genome-centric metagenomics.</title>
        <authorList>
            <person name="Engelberts J.P."/>
            <person name="Robbins S.J."/>
            <person name="De Goeij J.M."/>
            <person name="Aranda M."/>
            <person name="Bell S.C."/>
            <person name="Webster N.S."/>
        </authorList>
    </citation>
    <scope>NUCLEOTIDE SEQUENCE</scope>
    <source>
        <strain evidence="18">SB0662_bin_9</strain>
    </source>
</reference>
<keyword evidence="18" id="KW-0132">Cell division</keyword>
<dbReference type="GO" id="GO:0009252">
    <property type="term" value="P:peptidoglycan biosynthetic process"/>
    <property type="evidence" value="ECO:0007669"/>
    <property type="project" value="UniProtKB-KW"/>
</dbReference>
<keyword evidence="4 17" id="KW-0812">Transmembrane</keyword>
<evidence type="ECO:0000256" key="12">
    <source>
        <dbReference type="ARBA" id="ARBA00041185"/>
    </source>
</evidence>
<evidence type="ECO:0000256" key="9">
    <source>
        <dbReference type="ARBA" id="ARBA00032370"/>
    </source>
</evidence>
<keyword evidence="5" id="KW-0133">Cell shape</keyword>
<keyword evidence="18" id="KW-0131">Cell cycle</keyword>
<evidence type="ECO:0000256" key="8">
    <source>
        <dbReference type="ARBA" id="ARBA00023136"/>
    </source>
</evidence>
<evidence type="ECO:0000256" key="15">
    <source>
        <dbReference type="ARBA" id="ARBA00049902"/>
    </source>
</evidence>
<sequence length="384" mass="42150">MTHNTLAAAPGLPRSERIRWLEQYDWWLLSALASLLAIGIIMVFSASYYEGLLRAVPDGLYFLKRQILWLFAGLAVFLVAAAVPHRIWQSLSPAMFIVVCLGLIAVLTVGTRAFGSQRLLFGASFQPSEIMKIVMIFYTSHWLDSKGEKLRDNNTGLYPFSLFTAFVAILLVMQPDITMAILISTTAFALFFLASRNLRQLLWVGILFAILIVAAATLYPYMTERLLDFKESFADPLNSASWQERNTARAAVRGGLFGTGPGQGEMKTLWVVLPWTDSVFAVIGEETGFAGSIAVVGLYAVIAWRGLSIAARATTLFRQLTAVGLIFMLTTQALLHVCVVLNITPVTGMTLPFVSFGGSSLVTWLAAMGVLVNIDHTTRIQANP</sequence>
<feature type="transmembrane region" description="Helical" evidence="17">
    <location>
        <begin position="94"/>
        <end position="114"/>
    </location>
</feature>
<evidence type="ECO:0000256" key="7">
    <source>
        <dbReference type="ARBA" id="ARBA00022989"/>
    </source>
</evidence>
<keyword evidence="6" id="KW-0573">Peptidoglycan synthesis</keyword>
<evidence type="ECO:0000256" key="6">
    <source>
        <dbReference type="ARBA" id="ARBA00022984"/>
    </source>
</evidence>
<feature type="transmembrane region" description="Helical" evidence="17">
    <location>
        <begin position="289"/>
        <end position="308"/>
    </location>
</feature>
<evidence type="ECO:0000256" key="16">
    <source>
        <dbReference type="ARBA" id="ARBA00049966"/>
    </source>
</evidence>
<evidence type="ECO:0000256" key="1">
    <source>
        <dbReference type="ARBA" id="ARBA00004141"/>
    </source>
</evidence>
<comment type="caution">
    <text evidence="18">The sequence shown here is derived from an EMBL/GenBank/DDBJ whole genome shotgun (WGS) entry which is preliminary data.</text>
</comment>
<evidence type="ECO:0000256" key="17">
    <source>
        <dbReference type="SAM" id="Phobius"/>
    </source>
</evidence>
<name>A0A6B1DQR3_9CHLR</name>
<dbReference type="GO" id="GO:0032153">
    <property type="term" value="C:cell division site"/>
    <property type="evidence" value="ECO:0007669"/>
    <property type="project" value="TreeGrafter"/>
</dbReference>
<keyword evidence="7 17" id="KW-1133">Transmembrane helix</keyword>
<dbReference type="GO" id="GO:0005886">
    <property type="term" value="C:plasma membrane"/>
    <property type="evidence" value="ECO:0007669"/>
    <property type="project" value="TreeGrafter"/>
</dbReference>
<evidence type="ECO:0000313" key="18">
    <source>
        <dbReference type="EMBL" id="MYD88774.1"/>
    </source>
</evidence>
<keyword evidence="3" id="KW-0808">Transferase</keyword>
<feature type="transmembrane region" description="Helical" evidence="17">
    <location>
        <begin position="201"/>
        <end position="222"/>
    </location>
</feature>
<proteinExistence type="inferred from homology"/>
<organism evidence="18">
    <name type="scientific">Caldilineaceae bacterium SB0662_bin_9</name>
    <dbReference type="NCBI Taxonomy" id="2605258"/>
    <lineage>
        <taxon>Bacteria</taxon>
        <taxon>Bacillati</taxon>
        <taxon>Chloroflexota</taxon>
        <taxon>Caldilineae</taxon>
        <taxon>Caldilineales</taxon>
        <taxon>Caldilineaceae</taxon>
    </lineage>
</organism>
<dbReference type="EMBL" id="VXPY01000002">
    <property type="protein sequence ID" value="MYD88774.1"/>
    <property type="molecule type" value="Genomic_DNA"/>
</dbReference>
<comment type="similarity">
    <text evidence="11">Belongs to the SEDS family. FtsW subfamily.</text>
</comment>
<comment type="catalytic activity">
    <reaction evidence="15">
        <text>[GlcNAc-(1-&gt;4)-Mur2Ac(oyl-L-Ala-gamma-D-Glu-L-Lys-D-Ala-D-Ala)](n)-di-trans,octa-cis-undecaprenyl diphosphate + beta-D-GlcNAc-(1-&gt;4)-Mur2Ac(oyl-L-Ala-gamma-D-Glu-L-Lys-D-Ala-D-Ala)-di-trans,octa-cis-undecaprenyl diphosphate = [GlcNAc-(1-&gt;4)-Mur2Ac(oyl-L-Ala-gamma-D-Glu-L-Lys-D-Ala-D-Ala)](n+1)-di-trans,octa-cis-undecaprenyl diphosphate + di-trans,octa-cis-undecaprenyl diphosphate + H(+)</text>
        <dbReference type="Rhea" id="RHEA:23708"/>
        <dbReference type="Rhea" id="RHEA-COMP:9602"/>
        <dbReference type="Rhea" id="RHEA-COMP:9603"/>
        <dbReference type="ChEBI" id="CHEBI:15378"/>
        <dbReference type="ChEBI" id="CHEBI:58405"/>
        <dbReference type="ChEBI" id="CHEBI:60033"/>
        <dbReference type="ChEBI" id="CHEBI:78435"/>
        <dbReference type="EC" id="2.4.99.28"/>
    </reaction>
</comment>
<dbReference type="InterPro" id="IPR001182">
    <property type="entry name" value="FtsW/RodA"/>
</dbReference>